<keyword evidence="1" id="KW-0812">Transmembrane</keyword>
<feature type="transmembrane region" description="Helical" evidence="1">
    <location>
        <begin position="46"/>
        <end position="65"/>
    </location>
</feature>
<evidence type="ECO:0000313" key="2">
    <source>
        <dbReference type="EMBL" id="CAI8592155.1"/>
    </source>
</evidence>
<dbReference type="AlphaFoldDB" id="A0AAV0Z6X3"/>
<protein>
    <recommendedName>
        <fullName evidence="4">Transmembrane protein</fullName>
    </recommendedName>
</protein>
<reference evidence="2 3" key="1">
    <citation type="submission" date="2023-01" db="EMBL/GenBank/DDBJ databases">
        <authorList>
            <person name="Kreplak J."/>
        </authorList>
    </citation>
    <scope>NUCLEOTIDE SEQUENCE [LARGE SCALE GENOMIC DNA]</scope>
</reference>
<feature type="transmembrane region" description="Helical" evidence="1">
    <location>
        <begin position="21"/>
        <end position="40"/>
    </location>
</feature>
<keyword evidence="1" id="KW-1133">Transmembrane helix</keyword>
<accession>A0AAV0Z6X3</accession>
<proteinExistence type="predicted"/>
<gene>
    <name evidence="2" type="ORF">VFH_I025560</name>
</gene>
<evidence type="ECO:0000256" key="1">
    <source>
        <dbReference type="SAM" id="Phobius"/>
    </source>
</evidence>
<organism evidence="2 3">
    <name type="scientific">Vicia faba</name>
    <name type="common">Broad bean</name>
    <name type="synonym">Faba vulgaris</name>
    <dbReference type="NCBI Taxonomy" id="3906"/>
    <lineage>
        <taxon>Eukaryota</taxon>
        <taxon>Viridiplantae</taxon>
        <taxon>Streptophyta</taxon>
        <taxon>Embryophyta</taxon>
        <taxon>Tracheophyta</taxon>
        <taxon>Spermatophyta</taxon>
        <taxon>Magnoliopsida</taxon>
        <taxon>eudicotyledons</taxon>
        <taxon>Gunneridae</taxon>
        <taxon>Pentapetalae</taxon>
        <taxon>rosids</taxon>
        <taxon>fabids</taxon>
        <taxon>Fabales</taxon>
        <taxon>Fabaceae</taxon>
        <taxon>Papilionoideae</taxon>
        <taxon>50 kb inversion clade</taxon>
        <taxon>NPAAA clade</taxon>
        <taxon>Hologalegina</taxon>
        <taxon>IRL clade</taxon>
        <taxon>Fabeae</taxon>
        <taxon>Vicia</taxon>
    </lineage>
</organism>
<feature type="transmembrane region" description="Helical" evidence="1">
    <location>
        <begin position="72"/>
        <end position="91"/>
    </location>
</feature>
<dbReference type="EMBL" id="OX451735">
    <property type="protein sequence ID" value="CAI8592155.1"/>
    <property type="molecule type" value="Genomic_DNA"/>
</dbReference>
<evidence type="ECO:0000313" key="3">
    <source>
        <dbReference type="Proteomes" id="UP001157006"/>
    </source>
</evidence>
<feature type="transmembrane region" description="Helical" evidence="1">
    <location>
        <begin position="97"/>
        <end position="116"/>
    </location>
</feature>
<evidence type="ECO:0008006" key="4">
    <source>
        <dbReference type="Google" id="ProtNLM"/>
    </source>
</evidence>
<keyword evidence="3" id="KW-1185">Reference proteome</keyword>
<dbReference type="Proteomes" id="UP001157006">
    <property type="component" value="Chromosome 1S"/>
</dbReference>
<sequence length="157" mass="17587">MAEASNTSRFTSTSLKEVGKLLGQYFGLLFAIIAFVSINTSKEKSLLLMALAFMVTLYYTVLVLVKVLQLHVPLMILVNLLLGALVSLLALMIISPIIAWTYLGLWIFFIFGLVCYKNGKEIYLMIPTRIKSCIQSQLDKHINIHNLELHGVESLPV</sequence>
<name>A0AAV0Z6X3_VICFA</name>
<keyword evidence="1" id="KW-0472">Membrane</keyword>